<feature type="transmembrane region" description="Helical" evidence="2">
    <location>
        <begin position="104"/>
        <end position="121"/>
    </location>
</feature>
<dbReference type="Proteomes" id="UP000095287">
    <property type="component" value="Unplaced"/>
</dbReference>
<evidence type="ECO:0000256" key="1">
    <source>
        <dbReference type="SAM" id="MobiDB-lite"/>
    </source>
</evidence>
<dbReference type="Gene3D" id="3.40.630.30">
    <property type="match status" value="1"/>
</dbReference>
<keyword evidence="2" id="KW-1133">Transmembrane helix</keyword>
<evidence type="ECO:0000256" key="2">
    <source>
        <dbReference type="SAM" id="Phobius"/>
    </source>
</evidence>
<sequence length="252" mass="28329">MTGSTLGQRGASPSADQVPKITKRPRSDTQDSVTSYLCGARTSGTISLTEDEKEHLGRITTHGEALATRNGGDLRWTEFPEEGSHRADHRIWKKRVRGEDERQTFIVLFVALLCIYLLFGLTKESGLGRRWWRCHNILGGISVPEGSDRTADDLLLGAVYRHHRESVRKRGPHFGLVVNSVDGGLTATTSYSNQKLCEKIGFLDLAEVSYKDFFERHGIPYEGAFTDGTTKVILQFRPHSQELRQKMLRSKL</sequence>
<feature type="region of interest" description="Disordered" evidence="1">
    <location>
        <begin position="1"/>
        <end position="33"/>
    </location>
</feature>
<evidence type="ECO:0000313" key="4">
    <source>
        <dbReference type="WBParaSite" id="L893_g21484.t1"/>
    </source>
</evidence>
<name>A0A1I7Z063_9BILA</name>
<organism evidence="3 4">
    <name type="scientific">Steinernema glaseri</name>
    <dbReference type="NCBI Taxonomy" id="37863"/>
    <lineage>
        <taxon>Eukaryota</taxon>
        <taxon>Metazoa</taxon>
        <taxon>Ecdysozoa</taxon>
        <taxon>Nematoda</taxon>
        <taxon>Chromadorea</taxon>
        <taxon>Rhabditida</taxon>
        <taxon>Tylenchina</taxon>
        <taxon>Panagrolaimomorpha</taxon>
        <taxon>Strongyloidoidea</taxon>
        <taxon>Steinernematidae</taxon>
        <taxon>Steinernema</taxon>
    </lineage>
</organism>
<keyword evidence="2" id="KW-0472">Membrane</keyword>
<keyword evidence="2" id="KW-0812">Transmembrane</keyword>
<dbReference type="AlphaFoldDB" id="A0A1I7Z063"/>
<reference evidence="4" key="1">
    <citation type="submission" date="2016-11" db="UniProtKB">
        <authorList>
            <consortium name="WormBaseParasite"/>
        </authorList>
    </citation>
    <scope>IDENTIFICATION</scope>
</reference>
<accession>A0A1I7Z063</accession>
<evidence type="ECO:0000313" key="3">
    <source>
        <dbReference type="Proteomes" id="UP000095287"/>
    </source>
</evidence>
<protein>
    <submittedName>
        <fullName evidence="4">N-acetylmuramoyl-L-alanine amidase domain-containing protein</fullName>
    </submittedName>
</protein>
<keyword evidence="3" id="KW-1185">Reference proteome</keyword>
<dbReference type="WBParaSite" id="L893_g21484.t1">
    <property type="protein sequence ID" value="L893_g21484.t1"/>
    <property type="gene ID" value="L893_g21484"/>
</dbReference>
<proteinExistence type="predicted"/>